<dbReference type="Gene3D" id="3.20.20.140">
    <property type="entry name" value="Metal-dependent hydrolases"/>
    <property type="match status" value="1"/>
</dbReference>
<dbReference type="PANTHER" id="PTHR43135:SF3">
    <property type="entry name" value="ALPHA-D-RIBOSE 1-METHYLPHOSPHONATE 5-TRIPHOSPHATE DIPHOSPHATASE"/>
    <property type="match status" value="1"/>
</dbReference>
<reference evidence="3" key="1">
    <citation type="journal article" date="2019" name="Int. J. Syst. Evol. Microbiol.">
        <title>The Global Catalogue of Microorganisms (GCM) 10K type strain sequencing project: providing services to taxonomists for standard genome sequencing and annotation.</title>
        <authorList>
            <consortium name="The Broad Institute Genomics Platform"/>
            <consortium name="The Broad Institute Genome Sequencing Center for Infectious Disease"/>
            <person name="Wu L."/>
            <person name="Ma J."/>
        </authorList>
    </citation>
    <scope>NUCLEOTIDE SEQUENCE [LARGE SCALE GENOMIC DNA]</scope>
    <source>
        <strain evidence="3">CGMCC 4.7645</strain>
    </source>
</reference>
<keyword evidence="3" id="KW-1185">Reference proteome</keyword>
<protein>
    <submittedName>
        <fullName evidence="2">Amidohydrolase family protein</fullName>
    </submittedName>
</protein>
<dbReference type="CDD" id="cd01299">
    <property type="entry name" value="Met_dep_hydrolase_A"/>
    <property type="match status" value="1"/>
</dbReference>
<dbReference type="InterPro" id="IPR057744">
    <property type="entry name" value="OTAase-like"/>
</dbReference>
<proteinExistence type="predicted"/>
<dbReference type="InterPro" id="IPR006680">
    <property type="entry name" value="Amidohydro-rel"/>
</dbReference>
<evidence type="ECO:0000259" key="1">
    <source>
        <dbReference type="Pfam" id="PF01979"/>
    </source>
</evidence>
<organism evidence="2 3">
    <name type="scientific">Amycolatopsis pigmentata</name>
    <dbReference type="NCBI Taxonomy" id="450801"/>
    <lineage>
        <taxon>Bacteria</taxon>
        <taxon>Bacillati</taxon>
        <taxon>Actinomycetota</taxon>
        <taxon>Actinomycetes</taxon>
        <taxon>Pseudonocardiales</taxon>
        <taxon>Pseudonocardiaceae</taxon>
        <taxon>Amycolatopsis</taxon>
    </lineage>
</organism>
<dbReference type="EMBL" id="JBHUKR010000006">
    <property type="protein sequence ID" value="MFD2416487.1"/>
    <property type="molecule type" value="Genomic_DNA"/>
</dbReference>
<dbReference type="InterPro" id="IPR051781">
    <property type="entry name" value="Metallo-dep_Hydrolase"/>
</dbReference>
<dbReference type="Proteomes" id="UP001597417">
    <property type="component" value="Unassembled WGS sequence"/>
</dbReference>
<evidence type="ECO:0000313" key="3">
    <source>
        <dbReference type="Proteomes" id="UP001597417"/>
    </source>
</evidence>
<comment type="caution">
    <text evidence="2">The sequence shown here is derived from an EMBL/GenBank/DDBJ whole genome shotgun (WGS) entry which is preliminary data.</text>
</comment>
<dbReference type="Pfam" id="PF01979">
    <property type="entry name" value="Amidohydro_1"/>
    <property type="match status" value="1"/>
</dbReference>
<dbReference type="PANTHER" id="PTHR43135">
    <property type="entry name" value="ALPHA-D-RIBOSE 1-METHYLPHOSPHONATE 5-TRIPHOSPHATE DIPHOSPHATASE"/>
    <property type="match status" value="1"/>
</dbReference>
<dbReference type="SUPFAM" id="SSF51556">
    <property type="entry name" value="Metallo-dependent hydrolases"/>
    <property type="match status" value="1"/>
</dbReference>
<evidence type="ECO:0000313" key="2">
    <source>
        <dbReference type="EMBL" id="MFD2416487.1"/>
    </source>
</evidence>
<feature type="domain" description="Amidohydrolase-related" evidence="1">
    <location>
        <begin position="52"/>
        <end position="409"/>
    </location>
</feature>
<accession>A0ABW5FQ03</accession>
<dbReference type="InterPro" id="IPR032466">
    <property type="entry name" value="Metal_Hydrolase"/>
</dbReference>
<dbReference type="InterPro" id="IPR011059">
    <property type="entry name" value="Metal-dep_hydrolase_composite"/>
</dbReference>
<gene>
    <name evidence="2" type="ORF">ACFSXZ_09095</name>
</gene>
<name>A0ABW5FQ03_9PSEU</name>
<dbReference type="Gene3D" id="2.30.40.10">
    <property type="entry name" value="Urease, subunit C, domain 1"/>
    <property type="match status" value="1"/>
</dbReference>
<dbReference type="RefSeq" id="WP_378264754.1">
    <property type="nucleotide sequence ID" value="NZ_JBHUKR010000006.1"/>
</dbReference>
<sequence>MILLDNCLVFDGVSAELADGRAILIEDGIIREIGKAGRLPGKATVLDLGGRFVMPGLIDAHFHSYWYEWDGRRIDATSPQLRILHAKRQLEGTLRRGFTTVRDAGGGDVHLAEALRLGLIDGPRFCYPGQALTQSGGHADLREPAEFPASGTTRQSLHACPYSGAMSRVVDGPEEMRRVVREHLRQGATHIKLHTSGGPTASEHDPVWYTQFSEEEIRVAVSETSRRRAYVMAHAHSNDAAKMCARNGVRSIEHVSLLEADGARELVENGAFAVPTLAILGAIVHIGPSKGLGPAWTNAAASALRSALGSLELLHAAGAKIGFGTDLCGVYGDQQLTEFRLRSDVLPALDILRSATSVNAELIQRAGDLGTIAVGARADILAIDGNPLDDIAVLENPARMAMIMRGGELITAPQTA</sequence>
<dbReference type="SUPFAM" id="SSF51338">
    <property type="entry name" value="Composite domain of metallo-dependent hydrolases"/>
    <property type="match status" value="1"/>
</dbReference>